<dbReference type="InterPro" id="IPR001314">
    <property type="entry name" value="Peptidase_S1A"/>
</dbReference>
<dbReference type="eggNOG" id="COG5640">
    <property type="taxonomic scope" value="Bacteria"/>
</dbReference>
<dbReference type="Proteomes" id="UP000005824">
    <property type="component" value="Unassembled WGS sequence"/>
</dbReference>
<dbReference type="Gene3D" id="2.40.10.10">
    <property type="entry name" value="Trypsin-like serine proteases"/>
    <property type="match status" value="1"/>
</dbReference>
<dbReference type="GO" id="GO:0006508">
    <property type="term" value="P:proteolysis"/>
    <property type="evidence" value="ECO:0007669"/>
    <property type="project" value="InterPro"/>
</dbReference>
<evidence type="ECO:0000313" key="2">
    <source>
        <dbReference type="EMBL" id="EDY15822.1"/>
    </source>
</evidence>
<dbReference type="SMART" id="SM00020">
    <property type="entry name" value="Tryp_SPc"/>
    <property type="match status" value="1"/>
</dbReference>
<dbReference type="GO" id="GO:0004252">
    <property type="term" value="F:serine-type endopeptidase activity"/>
    <property type="evidence" value="ECO:0007669"/>
    <property type="project" value="InterPro"/>
</dbReference>
<sequence length="352" mass="37315">MHLAIVAKARMQLFQGWIFFEHCFFRRTPAFSAMRKIMIWSALAFGAFFGFGPSNAFGIEIQSPGDGATDAEHIALAAQPEFQAGGWFSFTNSGTGETNWGSATLVTPDWVVTAAHNVLSPDGSTQLPLSRMKIGFGADALTDSTTYAVTQVIRPAGYSPLNYDSDLAFLKLATPVTGITPVGLYTGTLSAGQEVTAIGHGQPGSPATGFLPYDGIERGMVNQLGSQADFQSLFPDLAPGMVMTEFVGDNLSGNYEYFGGNLSLGDDGGGLMVLDNGVWKLAGVNVVGFDSSNYGDHAIYTEISAYSAWISSQSALASIVPEPGAFSLVVASAFAFLTRRTRPKKSRAGVKH</sequence>
<dbReference type="STRING" id="497964.CfE428DRAFT_6649"/>
<evidence type="ECO:0000313" key="3">
    <source>
        <dbReference type="Proteomes" id="UP000005824"/>
    </source>
</evidence>
<keyword evidence="3" id="KW-1185">Reference proteome</keyword>
<accession>B4DCK8</accession>
<gene>
    <name evidence="2" type="ORF">CfE428DRAFT_6649</name>
</gene>
<dbReference type="PANTHER" id="PTHR24260:SF136">
    <property type="entry name" value="GH08193P-RELATED"/>
    <property type="match status" value="1"/>
</dbReference>
<dbReference type="PROSITE" id="PS50240">
    <property type="entry name" value="TRYPSIN_DOM"/>
    <property type="match status" value="1"/>
</dbReference>
<protein>
    <submittedName>
        <fullName evidence="2">Peptidase S1 and S6 chymotrypsin/Hap</fullName>
    </submittedName>
</protein>
<dbReference type="EMBL" id="ABVL01000053">
    <property type="protein sequence ID" value="EDY15822.1"/>
    <property type="molecule type" value="Genomic_DNA"/>
</dbReference>
<dbReference type="PRINTS" id="PR00722">
    <property type="entry name" value="CHYMOTRYPSIN"/>
</dbReference>
<name>B4DCK8_9BACT</name>
<dbReference type="PANTHER" id="PTHR24260">
    <property type="match status" value="1"/>
</dbReference>
<dbReference type="InterPro" id="IPR051333">
    <property type="entry name" value="CLIP_Serine_Protease"/>
</dbReference>
<dbReference type="InterPro" id="IPR043504">
    <property type="entry name" value="Peptidase_S1_PA_chymotrypsin"/>
</dbReference>
<proteinExistence type="predicted"/>
<evidence type="ECO:0000259" key="1">
    <source>
        <dbReference type="PROSITE" id="PS50240"/>
    </source>
</evidence>
<feature type="domain" description="Peptidase S1" evidence="1">
    <location>
        <begin position="102"/>
        <end position="315"/>
    </location>
</feature>
<reference evidence="2 3" key="1">
    <citation type="journal article" date="2011" name="J. Bacteriol.">
        <title>Genome sequence of Chthoniobacter flavus Ellin428, an aerobic heterotrophic soil bacterium.</title>
        <authorList>
            <person name="Kant R."/>
            <person name="van Passel M.W."/>
            <person name="Palva A."/>
            <person name="Lucas S."/>
            <person name="Lapidus A."/>
            <person name="Glavina Del Rio T."/>
            <person name="Dalin E."/>
            <person name="Tice H."/>
            <person name="Bruce D."/>
            <person name="Goodwin L."/>
            <person name="Pitluck S."/>
            <person name="Larimer F.W."/>
            <person name="Land M.L."/>
            <person name="Hauser L."/>
            <person name="Sangwan P."/>
            <person name="de Vos W.M."/>
            <person name="Janssen P.H."/>
            <person name="Smidt H."/>
        </authorList>
    </citation>
    <scope>NUCLEOTIDE SEQUENCE [LARGE SCALE GENOMIC DNA]</scope>
    <source>
        <strain evidence="2 3">Ellin428</strain>
    </source>
</reference>
<organism evidence="2 3">
    <name type="scientific">Chthoniobacter flavus Ellin428</name>
    <dbReference type="NCBI Taxonomy" id="497964"/>
    <lineage>
        <taxon>Bacteria</taxon>
        <taxon>Pseudomonadati</taxon>
        <taxon>Verrucomicrobiota</taxon>
        <taxon>Spartobacteria</taxon>
        <taxon>Chthoniobacterales</taxon>
        <taxon>Chthoniobacteraceae</taxon>
        <taxon>Chthoniobacter</taxon>
    </lineage>
</organism>
<dbReference type="AlphaFoldDB" id="B4DCK8"/>
<dbReference type="SUPFAM" id="SSF50494">
    <property type="entry name" value="Trypsin-like serine proteases"/>
    <property type="match status" value="1"/>
</dbReference>
<dbReference type="InParanoid" id="B4DCK8"/>
<dbReference type="InterPro" id="IPR001254">
    <property type="entry name" value="Trypsin_dom"/>
</dbReference>
<comment type="caution">
    <text evidence="2">The sequence shown here is derived from an EMBL/GenBank/DDBJ whole genome shotgun (WGS) entry which is preliminary data.</text>
</comment>
<dbReference type="InterPro" id="IPR009003">
    <property type="entry name" value="Peptidase_S1_PA"/>
</dbReference>
<dbReference type="Pfam" id="PF00089">
    <property type="entry name" value="Trypsin"/>
    <property type="match status" value="1"/>
</dbReference>